<dbReference type="GO" id="GO:0003729">
    <property type="term" value="F:mRNA binding"/>
    <property type="evidence" value="ECO:0007669"/>
    <property type="project" value="UniProtKB-ARBA"/>
</dbReference>
<comment type="caution">
    <text evidence="6">The sequence shown here is derived from an EMBL/GenBank/DDBJ whole genome shotgun (WGS) entry which is preliminary data.</text>
</comment>
<evidence type="ECO:0000256" key="2">
    <source>
        <dbReference type="ARBA" id="ARBA00022980"/>
    </source>
</evidence>
<comment type="similarity">
    <text evidence="1 4">Belongs to the eukaryotic ribosomal protein eL15 family.</text>
</comment>
<evidence type="ECO:0000256" key="1">
    <source>
        <dbReference type="ARBA" id="ARBA00006857"/>
    </source>
</evidence>
<sequence>MEHQEGQAADQDEIQEFQEQDNEDEFESEFEESVTDTDDGEDESEVEEERVEIKAPVAHECSPRKYKYVSEIWRKKQSSLMRFVVRCWVYHQHPSIVHITCPTHPDKNHRLGYKAKQVRDIEGDASSDVLQVMASGEELFLYGSAQAYCCLLASGFDRRFFSLFGTH</sequence>
<feature type="region of interest" description="Disordered" evidence="5">
    <location>
        <begin position="1"/>
        <end position="51"/>
    </location>
</feature>
<keyword evidence="2 4" id="KW-0689">Ribosomal protein</keyword>
<evidence type="ECO:0000256" key="4">
    <source>
        <dbReference type="RuleBase" id="RU000663"/>
    </source>
</evidence>
<dbReference type="SUPFAM" id="SSF54189">
    <property type="entry name" value="Ribosomal proteins S24e, L23 and L15e"/>
    <property type="match status" value="1"/>
</dbReference>
<dbReference type="InterPro" id="IPR012678">
    <property type="entry name" value="Ribosomal_uL23/eL15/eS24_sf"/>
</dbReference>
<dbReference type="PANTHER" id="PTHR11847">
    <property type="entry name" value="RIBOSOMAL PROTEIN L15"/>
    <property type="match status" value="1"/>
</dbReference>
<dbReference type="GO" id="GO:0003735">
    <property type="term" value="F:structural constituent of ribosome"/>
    <property type="evidence" value="ECO:0007669"/>
    <property type="project" value="InterPro"/>
</dbReference>
<keyword evidence="3 4" id="KW-0687">Ribonucleoprotein</keyword>
<evidence type="ECO:0000256" key="3">
    <source>
        <dbReference type="ARBA" id="ARBA00023274"/>
    </source>
</evidence>
<gene>
    <name evidence="6" type="ORF">TorRG33x02_306340</name>
</gene>
<dbReference type="InParanoid" id="A0A2P5BWI0"/>
<feature type="compositionally biased region" description="Acidic residues" evidence="5">
    <location>
        <begin position="10"/>
        <end position="50"/>
    </location>
</feature>
<dbReference type="OrthoDB" id="10438839at2759"/>
<dbReference type="Pfam" id="PF00827">
    <property type="entry name" value="Ribosomal_L15e"/>
    <property type="match status" value="1"/>
</dbReference>
<dbReference type="Gene3D" id="3.40.1120.10">
    <property type="entry name" value="Ribosomal protein l15e"/>
    <property type="match status" value="1"/>
</dbReference>
<dbReference type="InterPro" id="IPR024794">
    <property type="entry name" value="Rbsml_eL15_core_dom_sf"/>
</dbReference>
<dbReference type="InterPro" id="IPR000439">
    <property type="entry name" value="Ribosomal_eL15"/>
</dbReference>
<evidence type="ECO:0000256" key="5">
    <source>
        <dbReference type="SAM" id="MobiDB-lite"/>
    </source>
</evidence>
<evidence type="ECO:0000313" key="7">
    <source>
        <dbReference type="Proteomes" id="UP000237000"/>
    </source>
</evidence>
<proteinExistence type="inferred from homology"/>
<dbReference type="Proteomes" id="UP000237000">
    <property type="component" value="Unassembled WGS sequence"/>
</dbReference>
<accession>A0A2P5BWI0</accession>
<protein>
    <recommendedName>
        <fullName evidence="4">Ribosomal protein L15</fullName>
    </recommendedName>
</protein>
<dbReference type="STRING" id="63057.A0A2P5BWI0"/>
<dbReference type="AlphaFoldDB" id="A0A2P5BWI0"/>
<dbReference type="SMART" id="SM01384">
    <property type="entry name" value="Ribosomal_L15e"/>
    <property type="match status" value="1"/>
</dbReference>
<dbReference type="GO" id="GO:0002181">
    <property type="term" value="P:cytoplasmic translation"/>
    <property type="evidence" value="ECO:0007669"/>
    <property type="project" value="TreeGrafter"/>
</dbReference>
<dbReference type="PANTHER" id="PTHR11847:SF4">
    <property type="entry name" value="LARGE RIBOSOMAL SUBUNIT PROTEIN EL15"/>
    <property type="match status" value="1"/>
</dbReference>
<keyword evidence="7" id="KW-1185">Reference proteome</keyword>
<reference evidence="7" key="1">
    <citation type="submission" date="2016-06" db="EMBL/GenBank/DDBJ databases">
        <title>Parallel loss of symbiosis genes in relatives of nitrogen-fixing non-legume Parasponia.</title>
        <authorList>
            <person name="Van Velzen R."/>
            <person name="Holmer R."/>
            <person name="Bu F."/>
            <person name="Rutten L."/>
            <person name="Van Zeijl A."/>
            <person name="Liu W."/>
            <person name="Santuari L."/>
            <person name="Cao Q."/>
            <person name="Sharma T."/>
            <person name="Shen D."/>
            <person name="Roswanjaya Y."/>
            <person name="Wardhani T."/>
            <person name="Kalhor M.S."/>
            <person name="Jansen J."/>
            <person name="Van den Hoogen J."/>
            <person name="Gungor B."/>
            <person name="Hartog M."/>
            <person name="Hontelez J."/>
            <person name="Verver J."/>
            <person name="Yang W.-C."/>
            <person name="Schijlen E."/>
            <person name="Repin R."/>
            <person name="Schilthuizen M."/>
            <person name="Schranz E."/>
            <person name="Heidstra R."/>
            <person name="Miyata K."/>
            <person name="Fedorova E."/>
            <person name="Kohlen W."/>
            <person name="Bisseling T."/>
            <person name="Smit S."/>
            <person name="Geurts R."/>
        </authorList>
    </citation>
    <scope>NUCLEOTIDE SEQUENCE [LARGE SCALE GENOMIC DNA]</scope>
    <source>
        <strain evidence="7">cv. RG33-2</strain>
    </source>
</reference>
<organism evidence="6 7">
    <name type="scientific">Trema orientale</name>
    <name type="common">Charcoal tree</name>
    <name type="synonym">Celtis orientalis</name>
    <dbReference type="NCBI Taxonomy" id="63057"/>
    <lineage>
        <taxon>Eukaryota</taxon>
        <taxon>Viridiplantae</taxon>
        <taxon>Streptophyta</taxon>
        <taxon>Embryophyta</taxon>
        <taxon>Tracheophyta</taxon>
        <taxon>Spermatophyta</taxon>
        <taxon>Magnoliopsida</taxon>
        <taxon>eudicotyledons</taxon>
        <taxon>Gunneridae</taxon>
        <taxon>Pentapetalae</taxon>
        <taxon>rosids</taxon>
        <taxon>fabids</taxon>
        <taxon>Rosales</taxon>
        <taxon>Cannabaceae</taxon>
        <taxon>Trema</taxon>
    </lineage>
</organism>
<dbReference type="EMBL" id="JXTC01000449">
    <property type="protein sequence ID" value="PON53154.1"/>
    <property type="molecule type" value="Genomic_DNA"/>
</dbReference>
<dbReference type="GO" id="GO:0022625">
    <property type="term" value="C:cytosolic large ribosomal subunit"/>
    <property type="evidence" value="ECO:0007669"/>
    <property type="project" value="TreeGrafter"/>
</dbReference>
<name>A0A2P5BWI0_TREOI</name>
<evidence type="ECO:0000313" key="6">
    <source>
        <dbReference type="EMBL" id="PON53154.1"/>
    </source>
</evidence>